<proteinExistence type="predicted"/>
<dbReference type="OrthoDB" id="6846089at2"/>
<reference evidence="1 2" key="1">
    <citation type="submission" date="2018-07" db="EMBL/GenBank/DDBJ databases">
        <authorList>
            <person name="Peeters C."/>
        </authorList>
    </citation>
    <scope>NUCLEOTIDE SEQUENCE [LARGE SCALE GENOMIC DNA]</scope>
    <source>
        <strain evidence="1 2">LMG 30378</strain>
    </source>
</reference>
<dbReference type="AlphaFoldDB" id="A0A446CFH6"/>
<sequence length="334" mass="36290">MTDQPTAPVSFRQKILSKEIKRAHAMQVRYEDLHVEPDFNLRTPIELLEGEEREAAEEDDKALFEHIMAGGKVPPLEVRPRPGVGVWIVDGHRRHEQIGRAIAAGAPLQDEDGIVWIDVVAFVGNDAERTARVISSAKGRHLRPLEIAFGYAKLAGFRWDNDRIARLDQVSPQWVAKMLTLAHANSDVHALVRSGAAKASTAIEAIAKHGEAAGTFLQAQLEKAKAAGKSRVTPSSIHGRVLPRKVVSPLIIGVDKFMGGLTAKQRVILLDTLEGRVADGTITVNANDLLDLFQAHGAVETVRAKRAEKAAKEAQQAALDTQAPIDLAQEEATA</sequence>
<evidence type="ECO:0008006" key="3">
    <source>
        <dbReference type="Google" id="ProtNLM"/>
    </source>
</evidence>
<dbReference type="CDD" id="cd16387">
    <property type="entry name" value="ParB_N_Srx"/>
    <property type="match status" value="1"/>
</dbReference>
<dbReference type="RefSeq" id="WP_129240894.1">
    <property type="nucleotide sequence ID" value="NZ_UFQC01000010.1"/>
</dbReference>
<evidence type="ECO:0000313" key="1">
    <source>
        <dbReference type="EMBL" id="SSW66646.1"/>
    </source>
</evidence>
<dbReference type="SUPFAM" id="SSF109709">
    <property type="entry name" value="KorB DNA-binding domain-like"/>
    <property type="match status" value="1"/>
</dbReference>
<name>A0A446CFH6_9BURK</name>
<dbReference type="Proteomes" id="UP000289465">
    <property type="component" value="Unassembled WGS sequence"/>
</dbReference>
<gene>
    <name evidence="1" type="ORF">AVE30378_02185</name>
</gene>
<protein>
    <recommendedName>
        <fullName evidence="3">ParB/Sulfiredoxin domain-containing protein</fullName>
    </recommendedName>
</protein>
<dbReference type="EMBL" id="UFQC01000010">
    <property type="protein sequence ID" value="SSW66646.1"/>
    <property type="molecule type" value="Genomic_DNA"/>
</dbReference>
<accession>A0A446CFH6</accession>
<dbReference type="Gene3D" id="1.10.10.2830">
    <property type="match status" value="1"/>
</dbReference>
<organism evidence="1 2">
    <name type="scientific">Achromobacter veterisilvae</name>
    <dbReference type="NCBI Taxonomy" id="2069367"/>
    <lineage>
        <taxon>Bacteria</taxon>
        <taxon>Pseudomonadati</taxon>
        <taxon>Pseudomonadota</taxon>
        <taxon>Betaproteobacteria</taxon>
        <taxon>Burkholderiales</taxon>
        <taxon>Alcaligenaceae</taxon>
        <taxon>Achromobacter</taxon>
    </lineage>
</organism>
<evidence type="ECO:0000313" key="2">
    <source>
        <dbReference type="Proteomes" id="UP000289465"/>
    </source>
</evidence>